<proteinExistence type="inferred from homology"/>
<dbReference type="GO" id="GO:0005739">
    <property type="term" value="C:mitochondrion"/>
    <property type="evidence" value="ECO:0007669"/>
    <property type="project" value="TreeGrafter"/>
</dbReference>
<dbReference type="PANTHER" id="PTHR43866">
    <property type="entry name" value="MALONATE-SEMIALDEHYDE DEHYDROGENASE"/>
    <property type="match status" value="1"/>
</dbReference>
<name>A0A420HK21_9PEZI</name>
<organism evidence="2 3">
    <name type="scientific">Erysiphe neolycopersici</name>
    <dbReference type="NCBI Taxonomy" id="212602"/>
    <lineage>
        <taxon>Eukaryota</taxon>
        <taxon>Fungi</taxon>
        <taxon>Dikarya</taxon>
        <taxon>Ascomycota</taxon>
        <taxon>Pezizomycotina</taxon>
        <taxon>Leotiomycetes</taxon>
        <taxon>Erysiphales</taxon>
        <taxon>Erysiphaceae</taxon>
        <taxon>Erysiphe</taxon>
    </lineage>
</organism>
<protein>
    <submittedName>
        <fullName evidence="2">Putative mutator-like element protein</fullName>
    </submittedName>
</protein>
<dbReference type="GO" id="GO:0006574">
    <property type="term" value="P:L-valine catabolic process"/>
    <property type="evidence" value="ECO:0007669"/>
    <property type="project" value="TreeGrafter"/>
</dbReference>
<evidence type="ECO:0000313" key="3">
    <source>
        <dbReference type="Proteomes" id="UP000286134"/>
    </source>
</evidence>
<gene>
    <name evidence="2" type="ORF">OnM2_072076</name>
</gene>
<dbReference type="EMBL" id="MCFK01007209">
    <property type="protein sequence ID" value="RKF57772.1"/>
    <property type="molecule type" value="Genomic_DNA"/>
</dbReference>
<dbReference type="InterPro" id="IPR010061">
    <property type="entry name" value="MeMal-semiAld_DH"/>
</dbReference>
<dbReference type="GO" id="GO:0006210">
    <property type="term" value="P:thymine catabolic process"/>
    <property type="evidence" value="ECO:0007669"/>
    <property type="project" value="TreeGrafter"/>
</dbReference>
<dbReference type="AlphaFoldDB" id="A0A420HK21"/>
<keyword evidence="3" id="KW-1185">Reference proteome</keyword>
<comment type="similarity">
    <text evidence="1">Belongs to the aldehyde dehydrogenase family.</text>
</comment>
<dbReference type="GO" id="GO:0004491">
    <property type="term" value="F:methylmalonate-semialdehyde dehydrogenase (acylating, NAD) activity"/>
    <property type="evidence" value="ECO:0007669"/>
    <property type="project" value="InterPro"/>
</dbReference>
<dbReference type="PANTHER" id="PTHR43866:SF3">
    <property type="entry name" value="METHYLMALONATE-SEMIALDEHYDE DEHYDROGENASE [ACYLATING], MITOCHONDRIAL"/>
    <property type="match status" value="1"/>
</dbReference>
<dbReference type="Proteomes" id="UP000286134">
    <property type="component" value="Unassembled WGS sequence"/>
</dbReference>
<evidence type="ECO:0000256" key="1">
    <source>
        <dbReference type="ARBA" id="ARBA00009986"/>
    </source>
</evidence>
<reference evidence="2 3" key="1">
    <citation type="journal article" date="2018" name="BMC Genomics">
        <title>Comparative genome analyses reveal sequence features reflecting distinct modes of host-adaptation between dicot and monocot powdery mildew.</title>
        <authorList>
            <person name="Wu Y."/>
            <person name="Ma X."/>
            <person name="Pan Z."/>
            <person name="Kale S.D."/>
            <person name="Song Y."/>
            <person name="King H."/>
            <person name="Zhang Q."/>
            <person name="Presley C."/>
            <person name="Deng X."/>
            <person name="Wei C.I."/>
            <person name="Xiao S."/>
        </authorList>
    </citation>
    <scope>NUCLEOTIDE SEQUENCE [LARGE SCALE GENOMIC DNA]</scope>
    <source>
        <strain evidence="2">UMSG2</strain>
    </source>
</reference>
<dbReference type="OrthoDB" id="4815524at2759"/>
<accession>A0A420HK21</accession>
<evidence type="ECO:0000313" key="2">
    <source>
        <dbReference type="EMBL" id="RKF57772.1"/>
    </source>
</evidence>
<comment type="caution">
    <text evidence="2">The sequence shown here is derived from an EMBL/GenBank/DDBJ whole genome shotgun (WGS) entry which is preliminary data.</text>
</comment>
<dbReference type="STRING" id="212602.A0A420HK21"/>
<sequence length="237" mass="27116">MASSDELSTSEIAIDPNKDVYTTEELVSFGQSDSNNFSNFSIENNIDCSQKSRLLPPPLASFSSYKSLQETIRSWTKDQGYDLVVSRSYKHNSKIVRRYLECGRAGKSQNKRNLSENDRIRKTSTHKIGCPMGLYVVADNRENPEGTWSIRYKATKQSQNHNHGPEFGIANHRRHERNNNLLSEIQRYVDAGITPAQTIIILRKKFPNLLQTSQDVRNIKSRFRKVALQPKNPTETL</sequence>